<gene>
    <name evidence="2" type="ORF">UV00_C0003G0019</name>
</gene>
<keyword evidence="1" id="KW-0812">Transmembrane</keyword>
<accession>A0A0G0YRC0</accession>
<feature type="transmembrane region" description="Helical" evidence="1">
    <location>
        <begin position="29"/>
        <end position="49"/>
    </location>
</feature>
<organism evidence="2 3">
    <name type="scientific">candidate division WWE3 bacterium GW2011_GWF1_42_14</name>
    <dbReference type="NCBI Taxonomy" id="1619138"/>
    <lineage>
        <taxon>Bacteria</taxon>
        <taxon>Katanobacteria</taxon>
    </lineage>
</organism>
<evidence type="ECO:0000313" key="2">
    <source>
        <dbReference type="EMBL" id="KKS39187.1"/>
    </source>
</evidence>
<name>A0A0G0YRC0_UNCKA</name>
<evidence type="ECO:0000256" key="1">
    <source>
        <dbReference type="SAM" id="Phobius"/>
    </source>
</evidence>
<dbReference type="AlphaFoldDB" id="A0A0G0YRC0"/>
<sequence>MAKMIVTIVLLLLGYFAYRYTSNLESLAGIFATAFVFAFLLLGIVGLWIPGKPEKDDSTQTMARKPRK</sequence>
<evidence type="ECO:0000313" key="3">
    <source>
        <dbReference type="Proteomes" id="UP000033847"/>
    </source>
</evidence>
<proteinExistence type="predicted"/>
<dbReference type="Proteomes" id="UP000033847">
    <property type="component" value="Unassembled WGS sequence"/>
</dbReference>
<dbReference type="EMBL" id="LCCU01000003">
    <property type="protein sequence ID" value="KKS39187.1"/>
    <property type="molecule type" value="Genomic_DNA"/>
</dbReference>
<keyword evidence="1" id="KW-0472">Membrane</keyword>
<keyword evidence="1" id="KW-1133">Transmembrane helix</keyword>
<comment type="caution">
    <text evidence="2">The sequence shown here is derived from an EMBL/GenBank/DDBJ whole genome shotgun (WGS) entry which is preliminary data.</text>
</comment>
<protein>
    <submittedName>
        <fullName evidence="2">Uncharacterized protein</fullName>
    </submittedName>
</protein>
<reference evidence="2 3" key="1">
    <citation type="journal article" date="2015" name="Nature">
        <title>rRNA introns, odd ribosomes, and small enigmatic genomes across a large radiation of phyla.</title>
        <authorList>
            <person name="Brown C.T."/>
            <person name="Hug L.A."/>
            <person name="Thomas B.C."/>
            <person name="Sharon I."/>
            <person name="Castelle C.J."/>
            <person name="Singh A."/>
            <person name="Wilkins M.J."/>
            <person name="Williams K.H."/>
            <person name="Banfield J.F."/>
        </authorList>
    </citation>
    <scope>NUCLEOTIDE SEQUENCE [LARGE SCALE GENOMIC DNA]</scope>
</reference>